<accession>A0A7T8KJC8</accession>
<dbReference type="AlphaFoldDB" id="A0A7T8KJC8"/>
<gene>
    <name evidence="2" type="ORF">FKW44_001863</name>
</gene>
<dbReference type="Gene3D" id="3.30.420.10">
    <property type="entry name" value="Ribonuclease H-like superfamily/Ribonuclease H"/>
    <property type="match status" value="1"/>
</dbReference>
<dbReference type="Proteomes" id="UP000595437">
    <property type="component" value="Chromosome 1"/>
</dbReference>
<protein>
    <submittedName>
        <fullName evidence="2">Transposable element tcb2 transposase</fullName>
    </submittedName>
</protein>
<feature type="non-terminal residue" evidence="2">
    <location>
        <position position="406"/>
    </location>
</feature>
<sequence length="406" mass="46317">YLSETAAVGLRMLLTEQIVRRGAMVCGFRAGRTNIEIATFNNIPHGTVRNFRMTYNKFVEDGGKEEEFDVTNGKRKRRSDAHDDDIVDNIQQIIDKDPGRSMRGIARELSVSDFLVRKIVKQDIRYKSYSLRRGQFMSAATKERRAERAAALLNKTCSFFSDEKNFNQDQKVNKKNNRWLCSDPSEVPIVMATKFPATVMVLGVISNKGDVMPPHVFEAGLRVNSKVYLDVLKNIVKPWMDQVAGDRPYLWQQDGAPAHTAKKVQDWCEDNFPHFWGKEVWPPSSPDLNPLDFFVWGVAERDTNRSPHSTKQSLINSITEVFANFDRESVVNACSRVRSRLEEVVDAKGISFVKFKGGNNHLESSRHRFLKNLNGPIGERSKTQNLGRKERIIFVRSDAECGERTL</sequence>
<organism evidence="2 3">
    <name type="scientific">Caligus rogercresseyi</name>
    <name type="common">Sea louse</name>
    <dbReference type="NCBI Taxonomy" id="217165"/>
    <lineage>
        <taxon>Eukaryota</taxon>
        <taxon>Metazoa</taxon>
        <taxon>Ecdysozoa</taxon>
        <taxon>Arthropoda</taxon>
        <taxon>Crustacea</taxon>
        <taxon>Multicrustacea</taxon>
        <taxon>Hexanauplia</taxon>
        <taxon>Copepoda</taxon>
        <taxon>Siphonostomatoida</taxon>
        <taxon>Caligidae</taxon>
        <taxon>Caligus</taxon>
    </lineage>
</organism>
<feature type="domain" description="Tc1-like transposase DDE" evidence="1">
    <location>
        <begin position="160"/>
        <end position="314"/>
    </location>
</feature>
<dbReference type="PANTHER" id="PTHR46068">
    <property type="entry name" value="PROTEIN CBG27172"/>
    <property type="match status" value="1"/>
</dbReference>
<reference evidence="3" key="1">
    <citation type="submission" date="2021-01" db="EMBL/GenBank/DDBJ databases">
        <title>Caligus Genome Assembly.</title>
        <authorList>
            <person name="Gallardo-Escarate C."/>
        </authorList>
    </citation>
    <scope>NUCLEOTIDE SEQUENCE [LARGE SCALE GENOMIC DNA]</scope>
</reference>
<dbReference type="InterPro" id="IPR036397">
    <property type="entry name" value="RNaseH_sf"/>
</dbReference>
<dbReference type="PANTHER" id="PTHR46068:SF1">
    <property type="entry name" value="TRANSPOSASE IS30-LIKE HTH DOMAIN-CONTAINING PROTEIN"/>
    <property type="match status" value="1"/>
</dbReference>
<dbReference type="InterPro" id="IPR038717">
    <property type="entry name" value="Tc1-like_DDE_dom"/>
</dbReference>
<name>A0A7T8KJC8_CALRO</name>
<dbReference type="EMBL" id="CP045890">
    <property type="protein sequence ID" value="QQP57009.1"/>
    <property type="molecule type" value="Genomic_DNA"/>
</dbReference>
<evidence type="ECO:0000259" key="1">
    <source>
        <dbReference type="Pfam" id="PF13358"/>
    </source>
</evidence>
<evidence type="ECO:0000313" key="2">
    <source>
        <dbReference type="EMBL" id="QQP57009.1"/>
    </source>
</evidence>
<evidence type="ECO:0000313" key="3">
    <source>
        <dbReference type="Proteomes" id="UP000595437"/>
    </source>
</evidence>
<keyword evidence="3" id="KW-1185">Reference proteome</keyword>
<dbReference type="GO" id="GO:0003676">
    <property type="term" value="F:nucleic acid binding"/>
    <property type="evidence" value="ECO:0007669"/>
    <property type="project" value="InterPro"/>
</dbReference>
<proteinExistence type="predicted"/>
<dbReference type="Pfam" id="PF13358">
    <property type="entry name" value="DDE_3"/>
    <property type="match status" value="1"/>
</dbReference>